<feature type="transmembrane region" description="Helical" evidence="6">
    <location>
        <begin position="65"/>
        <end position="83"/>
    </location>
</feature>
<accession>A0A1W6JZ49</accession>
<protein>
    <submittedName>
        <fullName evidence="8">Transporter</fullName>
    </submittedName>
</protein>
<comment type="subcellular location">
    <subcellularLocation>
        <location evidence="1">Cell membrane</location>
        <topology evidence="1">Multi-pass membrane protein</topology>
    </subcellularLocation>
</comment>
<keyword evidence="9" id="KW-1185">Reference proteome</keyword>
<evidence type="ECO:0000256" key="6">
    <source>
        <dbReference type="SAM" id="Phobius"/>
    </source>
</evidence>
<dbReference type="Pfam" id="PF00892">
    <property type="entry name" value="EamA"/>
    <property type="match status" value="2"/>
</dbReference>
<feature type="transmembrane region" description="Helical" evidence="6">
    <location>
        <begin position="199"/>
        <end position="218"/>
    </location>
</feature>
<proteinExistence type="predicted"/>
<evidence type="ECO:0000259" key="7">
    <source>
        <dbReference type="Pfam" id="PF00892"/>
    </source>
</evidence>
<evidence type="ECO:0000256" key="4">
    <source>
        <dbReference type="ARBA" id="ARBA00022989"/>
    </source>
</evidence>
<keyword evidence="4 6" id="KW-1133">Transmembrane helix</keyword>
<feature type="transmembrane region" description="Helical" evidence="6">
    <location>
        <begin position="36"/>
        <end position="53"/>
    </location>
</feature>
<dbReference type="InterPro" id="IPR037185">
    <property type="entry name" value="EmrE-like"/>
</dbReference>
<dbReference type="GeneID" id="41590334"/>
<name>A0A1W6JZ49_9CREN</name>
<feature type="transmembrane region" description="Helical" evidence="6">
    <location>
        <begin position="171"/>
        <end position="193"/>
    </location>
</feature>
<evidence type="ECO:0000256" key="2">
    <source>
        <dbReference type="ARBA" id="ARBA00022475"/>
    </source>
</evidence>
<keyword evidence="5 6" id="KW-0472">Membrane</keyword>
<dbReference type="RefSeq" id="WP_148691292.1">
    <property type="nucleotide sequence ID" value="NZ_CP020477.1"/>
</dbReference>
<evidence type="ECO:0000313" key="8">
    <source>
        <dbReference type="EMBL" id="ARM75522.1"/>
    </source>
</evidence>
<dbReference type="PANTHER" id="PTHR32322:SF18">
    <property type="entry name" value="S-ADENOSYLMETHIONINE_S-ADENOSYLHOMOCYSTEINE TRANSPORTER"/>
    <property type="match status" value="1"/>
</dbReference>
<feature type="transmembrane region" description="Helical" evidence="6">
    <location>
        <begin position="12"/>
        <end position="30"/>
    </location>
</feature>
<keyword evidence="3 6" id="KW-0812">Transmembrane</keyword>
<dbReference type="AlphaFoldDB" id="A0A1W6JZ49"/>
<evidence type="ECO:0000256" key="3">
    <source>
        <dbReference type="ARBA" id="ARBA00022692"/>
    </source>
</evidence>
<evidence type="ECO:0000256" key="5">
    <source>
        <dbReference type="ARBA" id="ARBA00023136"/>
    </source>
</evidence>
<dbReference type="SUPFAM" id="SSF103481">
    <property type="entry name" value="Multidrug resistance efflux transporter EmrE"/>
    <property type="match status" value="1"/>
</dbReference>
<evidence type="ECO:0000313" key="9">
    <source>
        <dbReference type="Proteomes" id="UP000193404"/>
    </source>
</evidence>
<dbReference type="PANTHER" id="PTHR32322">
    <property type="entry name" value="INNER MEMBRANE TRANSPORTER"/>
    <property type="match status" value="1"/>
</dbReference>
<feature type="domain" description="EamA" evidence="7">
    <location>
        <begin position="140"/>
        <end position="272"/>
    </location>
</feature>
<dbReference type="EMBL" id="CP020477">
    <property type="protein sequence ID" value="ARM75522.1"/>
    <property type="molecule type" value="Genomic_DNA"/>
</dbReference>
<feature type="transmembrane region" description="Helical" evidence="6">
    <location>
        <begin position="140"/>
        <end position="159"/>
    </location>
</feature>
<evidence type="ECO:0000256" key="1">
    <source>
        <dbReference type="ARBA" id="ARBA00004651"/>
    </source>
</evidence>
<dbReference type="STRING" id="282676.B6F84_05400"/>
<reference evidence="8 9" key="1">
    <citation type="submission" date="2017-03" db="EMBL/GenBank/DDBJ databases">
        <title>Sulfur activation and transportation mechanism of thermophilic Archaea Acidianus manzaensis YN-25.</title>
        <authorList>
            <person name="Ma Y."/>
            <person name="Yang Y."/>
            <person name="Xia J."/>
        </authorList>
    </citation>
    <scope>NUCLEOTIDE SEQUENCE [LARGE SCALE GENOMIC DNA]</scope>
    <source>
        <strain evidence="8 9">YN-25</strain>
    </source>
</reference>
<feature type="domain" description="EamA" evidence="7">
    <location>
        <begin position="15"/>
        <end position="133"/>
    </location>
</feature>
<organism evidence="8 9">
    <name type="scientific">Acidianus manzaensis</name>
    <dbReference type="NCBI Taxonomy" id="282676"/>
    <lineage>
        <taxon>Archaea</taxon>
        <taxon>Thermoproteota</taxon>
        <taxon>Thermoprotei</taxon>
        <taxon>Sulfolobales</taxon>
        <taxon>Sulfolobaceae</taxon>
        <taxon>Acidianus</taxon>
    </lineage>
</organism>
<dbReference type="OrthoDB" id="17861at2157"/>
<feature type="transmembrane region" description="Helical" evidence="6">
    <location>
        <begin position="89"/>
        <end position="106"/>
    </location>
</feature>
<dbReference type="GO" id="GO:0005886">
    <property type="term" value="C:plasma membrane"/>
    <property type="evidence" value="ECO:0007669"/>
    <property type="project" value="UniProtKB-SubCell"/>
</dbReference>
<gene>
    <name evidence="8" type="ORF">B6F84_05400</name>
</gene>
<feature type="transmembrane region" description="Helical" evidence="6">
    <location>
        <begin position="258"/>
        <end position="274"/>
    </location>
</feature>
<dbReference type="InterPro" id="IPR000620">
    <property type="entry name" value="EamA_dom"/>
</dbReference>
<feature type="transmembrane region" description="Helical" evidence="6">
    <location>
        <begin position="230"/>
        <end position="252"/>
    </location>
</feature>
<dbReference type="InterPro" id="IPR050638">
    <property type="entry name" value="AA-Vitamin_Transporters"/>
</dbReference>
<keyword evidence="2" id="KW-1003">Cell membrane</keyword>
<sequence>MESLAFKAIKWLGPLAIVWGLTYPLTKLIAESVSPIVITWVRIGIAAVFFLILSNFKFSIGKKQFINAIFNTILFMLFLNVGTSISSNPGLAAVMIYTQPLFVVIIEKILGTNISMRALSGVILGFVGIALSITSVSLDLGVIIALIGGIVWAIGTVYYSRNLAKENIIKLNAFMNIVAFPFTLVLTPVNYYFTVSLSIIGLLILLGILAQAVGYYLWFNAIRDLGSIRASTGSLVVPVAAYILTFVILRIAPTPLEILGSIITLIGIYITISYRKI</sequence>
<feature type="transmembrane region" description="Helical" evidence="6">
    <location>
        <begin position="118"/>
        <end position="134"/>
    </location>
</feature>
<dbReference type="Proteomes" id="UP000193404">
    <property type="component" value="Chromosome"/>
</dbReference>
<dbReference type="KEGG" id="aman:B6F84_05400"/>